<evidence type="ECO:0000256" key="1">
    <source>
        <dbReference type="PROSITE-ProRule" id="PRU00339"/>
    </source>
</evidence>
<accession>A0ABX2E6Q9</accession>
<dbReference type="SUPFAM" id="SSF48452">
    <property type="entry name" value="TPR-like"/>
    <property type="match status" value="1"/>
</dbReference>
<dbReference type="Proteomes" id="UP000805085">
    <property type="component" value="Unassembled WGS sequence"/>
</dbReference>
<dbReference type="Gene3D" id="2.60.40.3140">
    <property type="match status" value="1"/>
</dbReference>
<comment type="caution">
    <text evidence="3">The sequence shown here is derived from an EMBL/GenBank/DDBJ whole genome shotgun (WGS) entry which is preliminary data.</text>
</comment>
<dbReference type="InterPro" id="IPR019734">
    <property type="entry name" value="TPR_rpt"/>
</dbReference>
<dbReference type="Gene3D" id="3.10.620.30">
    <property type="match status" value="1"/>
</dbReference>
<name>A0ABX2E6Q9_9FLAO</name>
<proteinExistence type="predicted"/>
<dbReference type="PROSITE" id="PS50005">
    <property type="entry name" value="TPR"/>
    <property type="match status" value="1"/>
</dbReference>
<feature type="repeat" description="TPR" evidence="1">
    <location>
        <begin position="427"/>
        <end position="460"/>
    </location>
</feature>
<feature type="domain" description="Transglutaminase-like" evidence="2">
    <location>
        <begin position="724"/>
        <end position="819"/>
    </location>
</feature>
<reference evidence="3 4" key="1">
    <citation type="journal article" date="2015" name="Int. J. Syst. Evol. Microbiol.">
        <title>Winogradskyella litoriviva sp. nov., isolated from coastal seawater.</title>
        <authorList>
            <person name="Nedashkovskaya O.I."/>
            <person name="Kukhlevskiy A.D."/>
            <person name="Zhukova N.V."/>
            <person name="Kim S.J."/>
            <person name="Rhee S.K."/>
            <person name="Mikhailov V.V."/>
        </authorList>
    </citation>
    <scope>NUCLEOTIDE SEQUENCE [LARGE SCALE GENOMIC DNA]</scope>
    <source>
        <strain evidence="3 4">KMM6491</strain>
    </source>
</reference>
<evidence type="ECO:0000313" key="4">
    <source>
        <dbReference type="Proteomes" id="UP000805085"/>
    </source>
</evidence>
<dbReference type="InterPro" id="IPR038765">
    <property type="entry name" value="Papain-like_cys_pep_sf"/>
</dbReference>
<dbReference type="InterPro" id="IPR011990">
    <property type="entry name" value="TPR-like_helical_dom_sf"/>
</dbReference>
<evidence type="ECO:0000313" key="3">
    <source>
        <dbReference type="EMBL" id="NRD24196.1"/>
    </source>
</evidence>
<protein>
    <recommendedName>
        <fullName evidence="2">Transglutaminase-like domain-containing protein</fullName>
    </recommendedName>
</protein>
<dbReference type="Gene3D" id="1.25.40.10">
    <property type="entry name" value="Tetratricopeptide repeat domain"/>
    <property type="match status" value="1"/>
</dbReference>
<dbReference type="EMBL" id="JABRWQ010000005">
    <property type="protein sequence ID" value="NRD24196.1"/>
    <property type="molecule type" value="Genomic_DNA"/>
</dbReference>
<sequence>MNKSGLDKFYEPEITSASDVDFDAKSNGIIRWYNGKNPKEAYQFFSNHNEYGSSVNYAQTFLNSDIDQRVILRVGCGSAFKIFLNDIEIYKYDKDVSTDLNGYEVLVNLPKGNNRLLIKSAESNTNSYFMVAVFDENKKPLTNIATSNKPTSYNKSTLSALNPIEKKNDFENYFETKIASQPDNFLYSYALYNTFIRNSKYNEARDVLMPFYKKYPKSSLLRSALMTTYNLEKDYTSSNELSENIERDDPDYYLPIINKLNEYSELSRLSMDEFEEYIEKLKNAFDSEMIKGAADFLYHARKEDLAGIKATLEHLNTLAIDYNNTNLKLRYAPLFDQIFQDQDRSIAVLEEISTNNFSLSAENKLINYYDKKNEKDKVLNLIDKHYNELKNDNSYLKRIVNRYVEYQMFDKALPYTEEMLQNYPYSFTTMELRGDILKQLGEDKEALEYYEKALAHNSGDTGLRKKINDVSKKSNLINELVLEEAYGYITEHRNKITTNNYGFNILLDEGNIEIFEEGGFKYRYVYIYEVTSNNGIESFKEYNLGLGGSYKFLKSELVKPDGSIVPAARSGSNLVFNDISIGDVVYIDYEGVATTTGRFYKDISDSMQFDSFHPMVFTSMDILVPKSSHLNYKYINGSIEPKITKKKDHILYQWELENAKTMEYAEDYMPNSVDHLGHLHFSTIESWNDIAVWYSDLVRTRIEINSKVESEFNKLFPNGHKDLTEDQRAKIIYNYITSNFNYSYVSFKQSGFIPQKPAKTINTSLGDCKDFSTLFVTLAKMADLNSNLVLVLTSDYGRNNLVLPSTDFNHCIVKVMIDGNPQFLELTNKYLPYKALPTSLRGATALEIPFDAEKTKETFDLIHLDKVNRIKSQVNNKIQINISEDSMNLNIASEVIGHNTSYYKEVFSEPNEDVVKKSMTEDFKSKLIDDFTLNSVSEYEQNNDIAAISYKADITLNKKMSSIGSIKILQLPIISHPYENSIIQLEDRKYPINYIQYETVDDYYTEYTIEIEEGQSFVEIPESKSFEFKNHKYSITYENPKPNKLNIVINATTPYDDVMPQDYKSYKAYVKNILDAEVEYIGFK</sequence>
<keyword evidence="1" id="KW-0802">TPR repeat</keyword>
<dbReference type="Pfam" id="PF01841">
    <property type="entry name" value="Transglut_core"/>
    <property type="match status" value="1"/>
</dbReference>
<dbReference type="InterPro" id="IPR002931">
    <property type="entry name" value="Transglutaminase-like"/>
</dbReference>
<dbReference type="SUPFAM" id="SSF54001">
    <property type="entry name" value="Cysteine proteinases"/>
    <property type="match status" value="1"/>
</dbReference>
<evidence type="ECO:0000259" key="2">
    <source>
        <dbReference type="Pfam" id="PF01841"/>
    </source>
</evidence>
<keyword evidence="4" id="KW-1185">Reference proteome</keyword>
<gene>
    <name evidence="3" type="ORF">HNV10_13135</name>
</gene>
<organism evidence="3 4">
    <name type="scientific">Winogradskyella litoriviva</name>
    <dbReference type="NCBI Taxonomy" id="1220182"/>
    <lineage>
        <taxon>Bacteria</taxon>
        <taxon>Pseudomonadati</taxon>
        <taxon>Bacteroidota</taxon>
        <taxon>Flavobacteriia</taxon>
        <taxon>Flavobacteriales</taxon>
        <taxon>Flavobacteriaceae</taxon>
        <taxon>Winogradskyella</taxon>
    </lineage>
</organism>